<keyword evidence="1" id="KW-0812">Transmembrane</keyword>
<dbReference type="OrthoDB" id="5928665at2759"/>
<organism evidence="2 3">
    <name type="scientific">Trichinella murrelli</name>
    <dbReference type="NCBI Taxonomy" id="144512"/>
    <lineage>
        <taxon>Eukaryota</taxon>
        <taxon>Metazoa</taxon>
        <taxon>Ecdysozoa</taxon>
        <taxon>Nematoda</taxon>
        <taxon>Enoplea</taxon>
        <taxon>Dorylaimia</taxon>
        <taxon>Trichinellida</taxon>
        <taxon>Trichinellidae</taxon>
        <taxon>Trichinella</taxon>
    </lineage>
</organism>
<proteinExistence type="predicted"/>
<keyword evidence="3" id="KW-1185">Reference proteome</keyword>
<dbReference type="EMBL" id="JYDJ01000345">
    <property type="protein sequence ID" value="KRX36767.1"/>
    <property type="molecule type" value="Genomic_DNA"/>
</dbReference>
<keyword evidence="1" id="KW-0472">Membrane</keyword>
<dbReference type="Proteomes" id="UP000055048">
    <property type="component" value="Unassembled WGS sequence"/>
</dbReference>
<protein>
    <submittedName>
        <fullName evidence="2">Uncharacterized protein</fullName>
    </submittedName>
</protein>
<comment type="caution">
    <text evidence="2">The sequence shown here is derived from an EMBL/GenBank/DDBJ whole genome shotgun (WGS) entry which is preliminary data.</text>
</comment>
<dbReference type="AlphaFoldDB" id="A0A0V0TCN4"/>
<feature type="transmembrane region" description="Helical" evidence="1">
    <location>
        <begin position="15"/>
        <end position="37"/>
    </location>
</feature>
<accession>A0A0V0TCN4</accession>
<evidence type="ECO:0000313" key="3">
    <source>
        <dbReference type="Proteomes" id="UP000055048"/>
    </source>
</evidence>
<sequence>MESTNVSYDDFYRAFWIFVVVIVLVAAVCMLLACSIVRRMKRLNGKGEATVNGDALCEYWFPTEHSNSMVSSAGFVHYVRSDASMFTSEYQTRFSSATTGVGVNIEVDGEFLE</sequence>
<evidence type="ECO:0000256" key="1">
    <source>
        <dbReference type="SAM" id="Phobius"/>
    </source>
</evidence>
<gene>
    <name evidence="2" type="ORF">T05_6191</name>
</gene>
<name>A0A0V0TCN4_9BILA</name>
<keyword evidence="1" id="KW-1133">Transmembrane helix</keyword>
<reference evidence="2 3" key="1">
    <citation type="submission" date="2015-01" db="EMBL/GenBank/DDBJ databases">
        <title>Evolution of Trichinella species and genotypes.</title>
        <authorList>
            <person name="Korhonen P.K."/>
            <person name="Edoardo P."/>
            <person name="Giuseppe L.R."/>
            <person name="Gasser R.B."/>
        </authorList>
    </citation>
    <scope>NUCLEOTIDE SEQUENCE [LARGE SCALE GENOMIC DNA]</scope>
    <source>
        <strain evidence="2">ISS417</strain>
    </source>
</reference>
<evidence type="ECO:0000313" key="2">
    <source>
        <dbReference type="EMBL" id="KRX36767.1"/>
    </source>
</evidence>